<evidence type="ECO:0000256" key="1">
    <source>
        <dbReference type="ARBA" id="ARBA00022679"/>
    </source>
</evidence>
<reference evidence="2 3" key="1">
    <citation type="submission" date="2016-12" db="EMBL/GenBank/DDBJ databases">
        <title>Diversity of luminous bacteria.</title>
        <authorList>
            <person name="Yoshizawa S."/>
            <person name="Kogure K."/>
        </authorList>
    </citation>
    <scope>NUCLEOTIDE SEQUENCE [LARGE SCALE GENOMIC DNA]</scope>
    <source>
        <strain evidence="2 3">LC2-408</strain>
    </source>
</reference>
<dbReference type="CDD" id="cd00683">
    <property type="entry name" value="Trans_IPPS_HH"/>
    <property type="match status" value="1"/>
</dbReference>
<dbReference type="GO" id="GO:0016117">
    <property type="term" value="P:carotenoid biosynthetic process"/>
    <property type="evidence" value="ECO:0007669"/>
    <property type="project" value="UniProtKB-ARBA"/>
</dbReference>
<dbReference type="Proteomes" id="UP000238707">
    <property type="component" value="Unassembled WGS sequence"/>
</dbReference>
<dbReference type="SFLD" id="SFLDG01018">
    <property type="entry name" value="Squalene/Phytoene_Synthase_Lik"/>
    <property type="match status" value="1"/>
</dbReference>
<proteinExistence type="predicted"/>
<organism evidence="2 3">
    <name type="scientific">Vibrio chagasii</name>
    <dbReference type="NCBI Taxonomy" id="170679"/>
    <lineage>
        <taxon>Bacteria</taxon>
        <taxon>Pseudomonadati</taxon>
        <taxon>Pseudomonadota</taxon>
        <taxon>Gammaproteobacteria</taxon>
        <taxon>Vibrionales</taxon>
        <taxon>Vibrionaceae</taxon>
        <taxon>Vibrio</taxon>
    </lineage>
</organism>
<dbReference type="RefSeq" id="WP_105025166.1">
    <property type="nucleotide sequence ID" value="NZ_MSCI01000002.1"/>
</dbReference>
<dbReference type="Pfam" id="PF00494">
    <property type="entry name" value="SQS_PSY"/>
    <property type="match status" value="1"/>
</dbReference>
<keyword evidence="3" id="KW-1185">Reference proteome</keyword>
<keyword evidence="1" id="KW-0808">Transferase</keyword>
<dbReference type="InterPro" id="IPR033904">
    <property type="entry name" value="Trans_IPPS_HH"/>
</dbReference>
<dbReference type="InterPro" id="IPR002060">
    <property type="entry name" value="Squ/phyt_synthse"/>
</dbReference>
<gene>
    <name evidence="2" type="ORF">BTO10_15660</name>
</gene>
<evidence type="ECO:0000313" key="3">
    <source>
        <dbReference type="Proteomes" id="UP000238707"/>
    </source>
</evidence>
<dbReference type="SFLD" id="SFLDS00005">
    <property type="entry name" value="Isoprenoid_Synthase_Type_I"/>
    <property type="match status" value="1"/>
</dbReference>
<dbReference type="Gene3D" id="1.10.600.10">
    <property type="entry name" value="Farnesyl Diphosphate Synthase"/>
    <property type="match status" value="1"/>
</dbReference>
<dbReference type="GO" id="GO:0051996">
    <property type="term" value="F:squalene synthase [NAD(P)H] activity"/>
    <property type="evidence" value="ECO:0007669"/>
    <property type="project" value="InterPro"/>
</dbReference>
<dbReference type="GO" id="GO:0004311">
    <property type="term" value="F:geranylgeranyl diphosphate synthase activity"/>
    <property type="evidence" value="ECO:0007669"/>
    <property type="project" value="InterPro"/>
</dbReference>
<dbReference type="SUPFAM" id="SSF48576">
    <property type="entry name" value="Terpenoid synthases"/>
    <property type="match status" value="1"/>
</dbReference>
<accession>A0A2S7VG97</accession>
<dbReference type="EMBL" id="MSCI01000002">
    <property type="protein sequence ID" value="PQJ60772.1"/>
    <property type="molecule type" value="Genomic_DNA"/>
</dbReference>
<dbReference type="SFLD" id="SFLDG01212">
    <property type="entry name" value="Phytoene_synthase_like"/>
    <property type="match status" value="1"/>
</dbReference>
<dbReference type="PROSITE" id="PS01045">
    <property type="entry name" value="SQUALEN_PHYTOEN_SYN_2"/>
    <property type="match status" value="1"/>
</dbReference>
<dbReference type="PANTHER" id="PTHR31480">
    <property type="entry name" value="BIFUNCTIONAL LYCOPENE CYCLASE/PHYTOENE SYNTHASE"/>
    <property type="match status" value="1"/>
</dbReference>
<dbReference type="InterPro" id="IPR019845">
    <property type="entry name" value="Squalene/phytoene_synthase_CS"/>
</dbReference>
<dbReference type="InterPro" id="IPR044843">
    <property type="entry name" value="Trans_IPPS_bact-type"/>
</dbReference>
<dbReference type="InterPro" id="IPR008949">
    <property type="entry name" value="Isoprenoid_synthase_dom_sf"/>
</dbReference>
<comment type="caution">
    <text evidence="2">The sequence shown here is derived from an EMBL/GenBank/DDBJ whole genome shotgun (WGS) entry which is preliminary data.</text>
</comment>
<evidence type="ECO:0000313" key="2">
    <source>
        <dbReference type="EMBL" id="PQJ60772.1"/>
    </source>
</evidence>
<protein>
    <submittedName>
        <fullName evidence="2">Phytoene synthase</fullName>
    </submittedName>
</protein>
<dbReference type="AlphaFoldDB" id="A0A2S7VG97"/>
<dbReference type="PROSITE" id="PS01044">
    <property type="entry name" value="SQUALEN_PHYTOEN_SYN_1"/>
    <property type="match status" value="1"/>
</dbReference>
<name>A0A2S7VG97_9VIBR</name>
<sequence length="306" mass="34319">MKNPALHSLATHGKTFKFASLLLSKGQVEQAARLYQFCRWVDDIADETQDKSFAKEMLDNVKQQIITGKPRHKITEDFLILSGELGIPINHALTLIDGVSSDLNDVAFVTEDELIEYAYKVAGVVGLMMCPILDAKPQGTAHAIDLGIAMQLTNIARDVMEDAQLGRRYLPLEWCGVSTHQIVEDSDTTVRPQVMQAIRRTLALAECYYQSARQGYRYLPPQSRRAIVVAEAVYREIGVKLERQGLRYWQGRTTITLGGKLWLASSNLISFKVREKAPHNHDLHKPLSKIVGFDRLGPKSNGLPHQ</sequence>